<proteinExistence type="predicted"/>
<comment type="caution">
    <text evidence="2">The sequence shown here is derived from an EMBL/GenBank/DDBJ whole genome shotgun (WGS) entry which is preliminary data.</text>
</comment>
<keyword evidence="1" id="KW-0472">Membrane</keyword>
<feature type="transmembrane region" description="Helical" evidence="1">
    <location>
        <begin position="99"/>
        <end position="119"/>
    </location>
</feature>
<evidence type="ECO:0000313" key="2">
    <source>
        <dbReference type="EMBL" id="RCL42081.1"/>
    </source>
</evidence>
<reference evidence="2 3" key="1">
    <citation type="journal article" date="2018" name="Microbiome">
        <title>Fine metagenomic profile of the Mediterranean stratified and mixed water columns revealed by assembly and recruitment.</title>
        <authorList>
            <person name="Haro-Moreno J.M."/>
            <person name="Lopez-Perez M."/>
            <person name="De La Torre J.R."/>
            <person name="Picazo A."/>
            <person name="Camacho A."/>
            <person name="Rodriguez-Valera F."/>
        </authorList>
    </citation>
    <scope>NUCLEOTIDE SEQUENCE [LARGE SCALE GENOMIC DNA]</scope>
    <source>
        <strain evidence="2">MED-G82</strain>
    </source>
</reference>
<dbReference type="AlphaFoldDB" id="A0A368BXW5"/>
<protein>
    <submittedName>
        <fullName evidence="2">Uncharacterized protein</fullName>
    </submittedName>
</protein>
<organism evidence="2 3">
    <name type="scientific">SAR86 cluster bacterium</name>
    <dbReference type="NCBI Taxonomy" id="2030880"/>
    <lineage>
        <taxon>Bacteria</taxon>
        <taxon>Pseudomonadati</taxon>
        <taxon>Pseudomonadota</taxon>
        <taxon>Gammaproteobacteria</taxon>
        <taxon>SAR86 cluster</taxon>
    </lineage>
</organism>
<name>A0A368BXW5_9GAMM</name>
<evidence type="ECO:0000313" key="3">
    <source>
        <dbReference type="Proteomes" id="UP000253307"/>
    </source>
</evidence>
<keyword evidence="1" id="KW-1133">Transmembrane helix</keyword>
<dbReference type="Proteomes" id="UP000253307">
    <property type="component" value="Unassembled WGS sequence"/>
</dbReference>
<feature type="transmembrane region" description="Helical" evidence="1">
    <location>
        <begin position="61"/>
        <end position="79"/>
    </location>
</feature>
<keyword evidence="1" id="KW-0812">Transmembrane</keyword>
<evidence type="ECO:0000256" key="1">
    <source>
        <dbReference type="SAM" id="Phobius"/>
    </source>
</evidence>
<gene>
    <name evidence="2" type="ORF">DBW96_01520</name>
</gene>
<accession>A0A368BXW5</accession>
<sequence length="120" mass="14001">MFGFILGCFYLLSALTFLWLNNSKFDLVGFFFNKANHKFYVGYELSFLILCMFALLESMSWVFFILLAIHFMGFYILAFNAEKFYSMRNEIDALGQNSMINFSVIFYLLGGVFSLFTVLI</sequence>
<dbReference type="EMBL" id="QOPE01000007">
    <property type="protein sequence ID" value="RCL42081.1"/>
    <property type="molecule type" value="Genomic_DNA"/>
</dbReference>
<feature type="transmembrane region" description="Helical" evidence="1">
    <location>
        <begin position="40"/>
        <end position="56"/>
    </location>
</feature>